<dbReference type="InterPro" id="IPR012729">
    <property type="entry name" value="ThiF_fam2"/>
</dbReference>
<dbReference type="PANTHER" id="PTHR43267:SF3">
    <property type="entry name" value="THIF PROTEIN"/>
    <property type="match status" value="1"/>
</dbReference>
<comment type="caution">
    <text evidence="2">The sequence shown here is derived from an EMBL/GenBank/DDBJ whole genome shotgun (WGS) entry which is preliminary data.</text>
</comment>
<proteinExistence type="predicted"/>
<dbReference type="Pfam" id="PF00899">
    <property type="entry name" value="ThiF"/>
    <property type="match status" value="1"/>
</dbReference>
<dbReference type="InterPro" id="IPR035985">
    <property type="entry name" value="Ubiquitin-activating_enz"/>
</dbReference>
<evidence type="ECO:0000313" key="3">
    <source>
        <dbReference type="Proteomes" id="UP001454086"/>
    </source>
</evidence>
<dbReference type="InterPro" id="IPR045886">
    <property type="entry name" value="ThiF/MoeB/HesA"/>
</dbReference>
<accession>A0ABV1D8A1</accession>
<reference evidence="2 3" key="1">
    <citation type="submission" date="2024-03" db="EMBL/GenBank/DDBJ databases">
        <title>Human intestinal bacterial collection.</title>
        <authorList>
            <person name="Pauvert C."/>
            <person name="Hitch T.C.A."/>
            <person name="Clavel T."/>
        </authorList>
    </citation>
    <scope>NUCLEOTIDE SEQUENCE [LARGE SCALE GENOMIC DNA]</scope>
    <source>
        <strain evidence="2 3">CLA-SR-H021</strain>
    </source>
</reference>
<keyword evidence="2" id="KW-0808">Transferase</keyword>
<dbReference type="PANTHER" id="PTHR43267">
    <property type="entry name" value="TRNA THREONYLCARBAMOYLADENOSINE DEHYDRATASE"/>
    <property type="match status" value="1"/>
</dbReference>
<sequence length="213" mass="23277">MADTVTREQLQEALRERHTPEVQERLDHARIAVAGLGGLGSHVASALARIGVGHLHLIDYDVVDITNLNRQQYTARHLGRYKTDALADALKEINPYLDIYTDCVKVTEDNLVSLFDRETIICEAFDRPQAKAMLANGILAHFPGKYLVAASGMAGYGSSNAVITRKAGKHFYLCGDGISDPESGYGLMAPRVMLCAAHQANMIVRLILGEEEA</sequence>
<gene>
    <name evidence="2" type="primary">thiF</name>
    <name evidence="2" type="ORF">WMQ36_13485</name>
</gene>
<dbReference type="SUPFAM" id="SSF69572">
    <property type="entry name" value="Activating enzymes of the ubiquitin-like proteins"/>
    <property type="match status" value="1"/>
</dbReference>
<evidence type="ECO:0000313" key="2">
    <source>
        <dbReference type="EMBL" id="MEQ2425988.1"/>
    </source>
</evidence>
<keyword evidence="3" id="KW-1185">Reference proteome</keyword>
<keyword evidence="2" id="KW-0548">Nucleotidyltransferase</keyword>
<evidence type="ECO:0000259" key="1">
    <source>
        <dbReference type="Pfam" id="PF00899"/>
    </source>
</evidence>
<dbReference type="NCBIfam" id="TIGR02354">
    <property type="entry name" value="thiF_fam2"/>
    <property type="match status" value="1"/>
</dbReference>
<dbReference type="Gene3D" id="3.40.50.720">
    <property type="entry name" value="NAD(P)-binding Rossmann-like Domain"/>
    <property type="match status" value="1"/>
</dbReference>
<dbReference type="NCBIfam" id="NF006395">
    <property type="entry name" value="PRK08644.1"/>
    <property type="match status" value="1"/>
</dbReference>
<protein>
    <submittedName>
        <fullName evidence="2">Sulfur carrier protein ThiS adenylyltransferase ThiF</fullName>
    </submittedName>
</protein>
<feature type="domain" description="THIF-type NAD/FAD binding fold" evidence="1">
    <location>
        <begin position="19"/>
        <end position="212"/>
    </location>
</feature>
<dbReference type="RefSeq" id="WP_040381355.1">
    <property type="nucleotide sequence ID" value="NZ_JBBMFM010000047.1"/>
</dbReference>
<dbReference type="EMBL" id="JBBMFM010000047">
    <property type="protein sequence ID" value="MEQ2425988.1"/>
    <property type="molecule type" value="Genomic_DNA"/>
</dbReference>
<dbReference type="Proteomes" id="UP001454086">
    <property type="component" value="Unassembled WGS sequence"/>
</dbReference>
<dbReference type="InterPro" id="IPR000594">
    <property type="entry name" value="ThiF_NAD_FAD-bd"/>
</dbReference>
<name>A0ABV1D8A1_9FIRM</name>
<organism evidence="2 3">
    <name type="scientific">Enterocloster hominis</name>
    <name type="common">ex Hitch et al. 2024</name>
    <dbReference type="NCBI Taxonomy" id="1917870"/>
    <lineage>
        <taxon>Bacteria</taxon>
        <taxon>Bacillati</taxon>
        <taxon>Bacillota</taxon>
        <taxon>Clostridia</taxon>
        <taxon>Lachnospirales</taxon>
        <taxon>Lachnospiraceae</taxon>
        <taxon>Enterocloster</taxon>
    </lineage>
</organism>
<dbReference type="GO" id="GO:0016779">
    <property type="term" value="F:nucleotidyltransferase activity"/>
    <property type="evidence" value="ECO:0007669"/>
    <property type="project" value="UniProtKB-KW"/>
</dbReference>